<comment type="subcellular location">
    <subcellularLocation>
        <location evidence="2">Chromosome</location>
    </subcellularLocation>
    <subcellularLocation>
        <location evidence="1">Nucleus</location>
    </subcellularLocation>
</comment>
<dbReference type="Pfam" id="PF02301">
    <property type="entry name" value="HORMA"/>
    <property type="match status" value="1"/>
</dbReference>
<feature type="region of interest" description="Disordered" evidence="9">
    <location>
        <begin position="50"/>
        <end position="70"/>
    </location>
</feature>
<dbReference type="PANTHER" id="PTHR48225:SF7">
    <property type="entry name" value="MEIOSIS-SPECIFIC PROTEIN HOP1"/>
    <property type="match status" value="1"/>
</dbReference>
<proteinExistence type="predicted"/>
<feature type="region of interest" description="Disordered" evidence="9">
    <location>
        <begin position="657"/>
        <end position="695"/>
    </location>
</feature>
<dbReference type="GO" id="GO:0008270">
    <property type="term" value="F:zinc ion binding"/>
    <property type="evidence" value="ECO:0007669"/>
    <property type="project" value="UniProtKB-KW"/>
</dbReference>
<dbReference type="EMBL" id="LN483157">
    <property type="protein sequence ID" value="CED84196.1"/>
    <property type="molecule type" value="Genomic_DNA"/>
</dbReference>
<evidence type="ECO:0000256" key="8">
    <source>
        <dbReference type="ARBA" id="ARBA00023254"/>
    </source>
</evidence>
<dbReference type="InterPro" id="IPR013083">
    <property type="entry name" value="Znf_RING/FYVE/PHD"/>
</dbReference>
<keyword evidence="5" id="KW-0863">Zinc-finger</keyword>
<evidence type="ECO:0000256" key="6">
    <source>
        <dbReference type="ARBA" id="ARBA00022833"/>
    </source>
</evidence>
<dbReference type="AlphaFoldDB" id="A0A0F7SRX3"/>
<evidence type="ECO:0000313" key="11">
    <source>
        <dbReference type="EMBL" id="CED84196.1"/>
    </source>
</evidence>
<dbReference type="Gene3D" id="3.30.40.10">
    <property type="entry name" value="Zinc/RING finger domain, C3HC4 (zinc finger)"/>
    <property type="match status" value="1"/>
</dbReference>
<dbReference type="InterPro" id="IPR001965">
    <property type="entry name" value="Znf_PHD"/>
</dbReference>
<feature type="compositionally biased region" description="Basic and acidic residues" evidence="9">
    <location>
        <begin position="667"/>
        <end position="676"/>
    </location>
</feature>
<evidence type="ECO:0000256" key="2">
    <source>
        <dbReference type="ARBA" id="ARBA00004286"/>
    </source>
</evidence>
<dbReference type="GO" id="GO:0005694">
    <property type="term" value="C:chromosome"/>
    <property type="evidence" value="ECO:0007669"/>
    <property type="project" value="UniProtKB-SubCell"/>
</dbReference>
<keyword evidence="6" id="KW-0862">Zinc</keyword>
<sequence length="761" mass="86083">MNTQAVKTTQSQVTGTQSTSIVRTLMMASLGCITYLRGLLPEENFNDEGVHPLARSGTSSSGSSGGSQLGGLRIKTIKKNFSPEGDKLIQWIEQGVMDAVEKGYLKAMVMSIYMDPKDPLNVIETYTFNFTYHKVTGVGTVPILSVEQKMKSMTVSTEPDPDPIFSEVQAGKPLTLGHVKKATKSLLKQLILMTQNLAELPRKRCVSVTLFYEDHTPEDYQPPMFRADNERDKMYFATHAQDEAPEVLTIDALETGHHGVSIKIRSVAEYLPASLLANDSDNYFTNTNANRIDPDRGRELDEQMLEKDKELRSYLWNAQEENNMDDDQQHLRKSVEPLEDRTVYEDESSGFDYTGADEMEEEVLDVVGKNKKGGLRMNNRRTSIRLNRLAHPELDKTQSQAAVPETQPIDTTQAIHQSYPVPNEESVDAYVFSPSKRVPLAPSMSIDEDPIQSFSSLPHTSKFLNSKKAEQAQTLTKKMSSLIDANTGEEWLPCWCLDHQEDGADLGGLVGCDKAGCKVYMHVWCTGREKKKDFTRREPFFCLNCRLHQDERCAGWSEEDYETARQQFRSLALFRRALMVTYDNGFSFDIKEVAMKLSCELAEARAVSQRLELEVTSRKKKNRKMTVSRSAESLAKLKTYFDKRDTALEDQVVGMVDKTSEEEDEEVGNRATERDISPSLTEIQESTPSKFSEQKEIEHSTVMEVLEEGLAKTQSRSQFQDYVPSSLPRSPKRKSDTVQEQEPLRKRYRVSTAMSEINLDI</sequence>
<dbReference type="GO" id="GO:0007130">
    <property type="term" value="P:synaptonemal complex assembly"/>
    <property type="evidence" value="ECO:0007669"/>
    <property type="project" value="TreeGrafter"/>
</dbReference>
<protein>
    <submittedName>
        <fullName evidence="11">HORMA domain</fullName>
    </submittedName>
</protein>
<name>A0A0F7SRX3_PHARH</name>
<keyword evidence="7" id="KW-0539">Nucleus</keyword>
<keyword evidence="3" id="KW-0158">Chromosome</keyword>
<feature type="region of interest" description="Disordered" evidence="9">
    <location>
        <begin position="711"/>
        <end position="745"/>
    </location>
</feature>
<evidence type="ECO:0000256" key="9">
    <source>
        <dbReference type="SAM" id="MobiDB-lite"/>
    </source>
</evidence>
<dbReference type="SMART" id="SM00249">
    <property type="entry name" value="PHD"/>
    <property type="match status" value="1"/>
</dbReference>
<dbReference type="GO" id="GO:0005634">
    <property type="term" value="C:nucleus"/>
    <property type="evidence" value="ECO:0007669"/>
    <property type="project" value="UniProtKB-SubCell"/>
</dbReference>
<dbReference type="SUPFAM" id="SSF57903">
    <property type="entry name" value="FYVE/PHD zinc finger"/>
    <property type="match status" value="1"/>
</dbReference>
<dbReference type="InterPro" id="IPR011011">
    <property type="entry name" value="Znf_FYVE_PHD"/>
</dbReference>
<evidence type="ECO:0000256" key="5">
    <source>
        <dbReference type="ARBA" id="ARBA00022771"/>
    </source>
</evidence>
<evidence type="ECO:0000256" key="3">
    <source>
        <dbReference type="ARBA" id="ARBA00022454"/>
    </source>
</evidence>
<feature type="compositionally biased region" description="Polar residues" evidence="9">
    <location>
        <begin position="678"/>
        <end position="691"/>
    </location>
</feature>
<evidence type="ECO:0000256" key="7">
    <source>
        <dbReference type="ARBA" id="ARBA00023242"/>
    </source>
</evidence>
<accession>A0A0F7SRX3</accession>
<reference evidence="11" key="1">
    <citation type="submission" date="2014-08" db="EMBL/GenBank/DDBJ databases">
        <authorList>
            <person name="Sharma Rahul"/>
            <person name="Thines Marco"/>
        </authorList>
    </citation>
    <scope>NUCLEOTIDE SEQUENCE</scope>
</reference>
<evidence type="ECO:0000256" key="1">
    <source>
        <dbReference type="ARBA" id="ARBA00004123"/>
    </source>
</evidence>
<keyword evidence="8" id="KW-0469">Meiosis</keyword>
<dbReference type="SUPFAM" id="SSF56019">
    <property type="entry name" value="The spindle assembly checkpoint protein mad2"/>
    <property type="match status" value="1"/>
</dbReference>
<dbReference type="PROSITE" id="PS50815">
    <property type="entry name" value="HORMA"/>
    <property type="match status" value="1"/>
</dbReference>
<dbReference type="Gene3D" id="3.30.900.10">
    <property type="entry name" value="HORMA domain"/>
    <property type="match status" value="1"/>
</dbReference>
<organism evidence="11">
    <name type="scientific">Phaffia rhodozyma</name>
    <name type="common">Yeast</name>
    <name type="synonym">Xanthophyllomyces dendrorhous</name>
    <dbReference type="NCBI Taxonomy" id="264483"/>
    <lineage>
        <taxon>Eukaryota</taxon>
        <taxon>Fungi</taxon>
        <taxon>Dikarya</taxon>
        <taxon>Basidiomycota</taxon>
        <taxon>Agaricomycotina</taxon>
        <taxon>Tremellomycetes</taxon>
        <taxon>Cystofilobasidiales</taxon>
        <taxon>Mrakiaceae</taxon>
        <taxon>Phaffia</taxon>
    </lineage>
</organism>
<keyword evidence="4" id="KW-0479">Metal-binding</keyword>
<feature type="compositionally biased region" description="Basic and acidic residues" evidence="9">
    <location>
        <begin position="733"/>
        <end position="745"/>
    </location>
</feature>
<dbReference type="GO" id="GO:0051598">
    <property type="term" value="P:meiotic recombination checkpoint signaling"/>
    <property type="evidence" value="ECO:0007669"/>
    <property type="project" value="TreeGrafter"/>
</dbReference>
<evidence type="ECO:0000256" key="4">
    <source>
        <dbReference type="ARBA" id="ARBA00022723"/>
    </source>
</evidence>
<evidence type="ECO:0000259" key="10">
    <source>
        <dbReference type="PROSITE" id="PS50815"/>
    </source>
</evidence>
<dbReference type="InterPro" id="IPR003511">
    <property type="entry name" value="HORMA_dom"/>
</dbReference>
<dbReference type="InterPro" id="IPR036570">
    <property type="entry name" value="HORMA_dom_sf"/>
</dbReference>
<dbReference type="InterPro" id="IPR051294">
    <property type="entry name" value="HORMA_MeioticProgression"/>
</dbReference>
<dbReference type="PANTHER" id="PTHR48225">
    <property type="entry name" value="HORMA DOMAIN-CONTAINING PROTEIN 1"/>
    <property type="match status" value="1"/>
</dbReference>
<feature type="domain" description="HORMA" evidence="10">
    <location>
        <begin position="16"/>
        <end position="264"/>
    </location>
</feature>